<name>A0A1I9YM43_9BURK</name>
<organism evidence="1 2">
    <name type="scientific">Paraburkholderia sprentiae WSM5005</name>
    <dbReference type="NCBI Taxonomy" id="754502"/>
    <lineage>
        <taxon>Bacteria</taxon>
        <taxon>Pseudomonadati</taxon>
        <taxon>Pseudomonadota</taxon>
        <taxon>Betaproteobacteria</taxon>
        <taxon>Burkholderiales</taxon>
        <taxon>Burkholderiaceae</taxon>
        <taxon>Paraburkholderia</taxon>
    </lineage>
</organism>
<reference evidence="1" key="1">
    <citation type="submission" date="2016-09" db="EMBL/GenBank/DDBJ databases">
        <title>The Complete Genome of Burkholderia sprentiae wsm5005.</title>
        <authorList>
            <person name="De Meyer S."/>
            <person name="Wang P."/>
            <person name="Terpolilli J."/>
        </authorList>
    </citation>
    <scope>NUCLEOTIDE SEQUENCE [LARGE SCALE GENOMIC DNA]</scope>
    <source>
        <strain evidence="1">WSM5005</strain>
    </source>
</reference>
<gene>
    <name evidence="1" type="ORF">BJG93_17840</name>
</gene>
<keyword evidence="2" id="KW-1185">Reference proteome</keyword>
<dbReference type="Proteomes" id="UP000179860">
    <property type="component" value="Chromosome 2"/>
</dbReference>
<evidence type="ECO:0000313" key="2">
    <source>
        <dbReference type="Proteomes" id="UP000179860"/>
    </source>
</evidence>
<dbReference type="RefSeq" id="WP_027194018.1">
    <property type="nucleotide sequence ID" value="NZ_CP017562.2"/>
</dbReference>
<evidence type="ECO:0008006" key="3">
    <source>
        <dbReference type="Google" id="ProtNLM"/>
    </source>
</evidence>
<proteinExistence type="predicted"/>
<dbReference type="AlphaFoldDB" id="A0A1I9YM43"/>
<reference evidence="1" key="2">
    <citation type="submission" date="2021-06" db="EMBL/GenBank/DDBJ databases">
        <authorList>
            <person name="Rogers T.H."/>
            <person name="Ramsay J.P."/>
            <person name="Wang P."/>
            <person name="Terpolilli J."/>
        </authorList>
    </citation>
    <scope>NUCLEOTIDE SEQUENCE</scope>
    <source>
        <strain evidence="1">WSM5005</strain>
    </source>
</reference>
<protein>
    <recommendedName>
        <fullName evidence="3">Transcriptional regulator</fullName>
    </recommendedName>
</protein>
<dbReference type="OrthoDB" id="9025276at2"/>
<accession>A0A1I9YM43</accession>
<dbReference type="KEGG" id="pspw:BJG93_17840"/>
<dbReference type="EMBL" id="CP017562">
    <property type="protein sequence ID" value="APA87376.1"/>
    <property type="molecule type" value="Genomic_DNA"/>
</dbReference>
<sequence length="74" mass="8702">MQKTPIENYHGYAVHPSAHRMSDGYFSSNLVLERPCTSSGTARYQFYSLEYFSDEHEAIRHSHRWAHKWIDGRG</sequence>
<evidence type="ECO:0000313" key="1">
    <source>
        <dbReference type="EMBL" id="APA87376.1"/>
    </source>
</evidence>